<evidence type="ECO:0000313" key="5">
    <source>
        <dbReference type="EMBL" id="MBI5169070.1"/>
    </source>
</evidence>
<dbReference type="SUPFAM" id="SSF51445">
    <property type="entry name" value="(Trans)glycosidases"/>
    <property type="match status" value="1"/>
</dbReference>
<dbReference type="Pfam" id="PF00232">
    <property type="entry name" value="Glyco_hydro_1"/>
    <property type="match status" value="1"/>
</dbReference>
<comment type="caution">
    <text evidence="5">The sequence shown here is derived from an EMBL/GenBank/DDBJ whole genome shotgun (WGS) entry which is preliminary data.</text>
</comment>
<evidence type="ECO:0000256" key="2">
    <source>
        <dbReference type="ARBA" id="ARBA00022801"/>
    </source>
</evidence>
<dbReference type="PRINTS" id="PR00131">
    <property type="entry name" value="GLHYDRLASE1"/>
</dbReference>
<dbReference type="InterPro" id="IPR033132">
    <property type="entry name" value="GH_1_N_CS"/>
</dbReference>
<dbReference type="Gene3D" id="3.20.20.80">
    <property type="entry name" value="Glycosidases"/>
    <property type="match status" value="1"/>
</dbReference>
<dbReference type="AlphaFoldDB" id="A0A933SD35"/>
<evidence type="ECO:0000256" key="1">
    <source>
        <dbReference type="ARBA" id="ARBA00010838"/>
    </source>
</evidence>
<protein>
    <submittedName>
        <fullName evidence="5">Glycoside hydrolase family 1 protein</fullName>
    </submittedName>
</protein>
<dbReference type="Proteomes" id="UP000696931">
    <property type="component" value="Unassembled WGS sequence"/>
</dbReference>
<organism evidence="5 6">
    <name type="scientific">Eiseniibacteriota bacterium</name>
    <dbReference type="NCBI Taxonomy" id="2212470"/>
    <lineage>
        <taxon>Bacteria</taxon>
        <taxon>Candidatus Eiseniibacteriota</taxon>
    </lineage>
</organism>
<dbReference type="PANTHER" id="PTHR10353">
    <property type="entry name" value="GLYCOSYL HYDROLASE"/>
    <property type="match status" value="1"/>
</dbReference>
<dbReference type="GO" id="GO:0008422">
    <property type="term" value="F:beta-glucosidase activity"/>
    <property type="evidence" value="ECO:0007669"/>
    <property type="project" value="TreeGrafter"/>
</dbReference>
<gene>
    <name evidence="5" type="ORF">HZA61_06255</name>
</gene>
<comment type="similarity">
    <text evidence="1 4">Belongs to the glycosyl hydrolase 1 family.</text>
</comment>
<dbReference type="PROSITE" id="PS00653">
    <property type="entry name" value="GLYCOSYL_HYDROL_F1_2"/>
    <property type="match status" value="1"/>
</dbReference>
<dbReference type="InterPro" id="IPR001360">
    <property type="entry name" value="Glyco_hydro_1"/>
</dbReference>
<name>A0A933SD35_UNCEI</name>
<sequence>MEERAGIHSANFHFPEGFLWGASTSAHQVEGGNTLNDWHDWEQAGRVPEKSGRAADHWNRFRSDFDLARSLGHNAHRFSLEWSRIEPADGVWNPEAIAHYREVLEALRERGIEPVVTLFHYTMPRWMAARGGWESPDMEKRFARYVRKVVSELGPLARWWITLNEPMVQMYKGWLLGQWPPGRSDWGAAVRVLRHMMRAHVIAYHHIHDLRPDAMVSIAKHALAFSPCDPRRWRDRLSVRMRSYVFNHLILDGLHTGMLHVPGLFWERLPAGRTLDFIGVNYYTRDFVHNTGLDLPGWMGGSCGFDHRLQVGKLNDLGWEVYPEGLAKFLHEYSRFKLPIVITENGVPAADDDDRWTFLFMHLWQVARAIADGVPVVGYLHWSLLDNFEWADGYRARFGLIEVDYETMERRIRRSALKYADIIRRNEL</sequence>
<dbReference type="GO" id="GO:0005975">
    <property type="term" value="P:carbohydrate metabolic process"/>
    <property type="evidence" value="ECO:0007669"/>
    <property type="project" value="InterPro"/>
</dbReference>
<proteinExistence type="inferred from homology"/>
<evidence type="ECO:0000313" key="6">
    <source>
        <dbReference type="Proteomes" id="UP000696931"/>
    </source>
</evidence>
<evidence type="ECO:0000256" key="3">
    <source>
        <dbReference type="ARBA" id="ARBA00023295"/>
    </source>
</evidence>
<dbReference type="InterPro" id="IPR017853">
    <property type="entry name" value="GH"/>
</dbReference>
<keyword evidence="3" id="KW-0326">Glycosidase</keyword>
<keyword evidence="2 5" id="KW-0378">Hydrolase</keyword>
<dbReference type="EMBL" id="JACRIW010000041">
    <property type="protein sequence ID" value="MBI5169070.1"/>
    <property type="molecule type" value="Genomic_DNA"/>
</dbReference>
<dbReference type="PANTHER" id="PTHR10353:SF209">
    <property type="entry name" value="GALACTOLIPID GALACTOSYLTRANSFERASE SFR2, CHLOROPLASTIC"/>
    <property type="match status" value="1"/>
</dbReference>
<evidence type="ECO:0000256" key="4">
    <source>
        <dbReference type="RuleBase" id="RU003690"/>
    </source>
</evidence>
<reference evidence="5" key="1">
    <citation type="submission" date="2020-07" db="EMBL/GenBank/DDBJ databases">
        <title>Huge and variable diversity of episymbiotic CPR bacteria and DPANN archaea in groundwater ecosystems.</title>
        <authorList>
            <person name="He C.Y."/>
            <person name="Keren R."/>
            <person name="Whittaker M."/>
            <person name="Farag I.F."/>
            <person name="Doudna J."/>
            <person name="Cate J.H.D."/>
            <person name="Banfield J.F."/>
        </authorList>
    </citation>
    <scope>NUCLEOTIDE SEQUENCE</scope>
    <source>
        <strain evidence="5">NC_groundwater_1813_Pr3_B-0.1um_71_17</strain>
    </source>
</reference>
<accession>A0A933SD35</accession>